<proteinExistence type="inferred from homology"/>
<dbReference type="AlphaFoldDB" id="A0A8T2UU74"/>
<evidence type="ECO:0000313" key="3">
    <source>
        <dbReference type="Proteomes" id="UP000825935"/>
    </source>
</evidence>
<dbReference type="InterPro" id="IPR051468">
    <property type="entry name" value="Fungal_SecMetab_SDRs"/>
</dbReference>
<dbReference type="OrthoDB" id="5296at2759"/>
<dbReference type="PANTHER" id="PTHR43544:SF12">
    <property type="entry name" value="NAD(P)-BINDING ROSSMANN-FOLD SUPERFAMILY PROTEIN"/>
    <property type="match status" value="1"/>
</dbReference>
<sequence length="293" mass="32244">MAPFMASRCGLRSLGARVRHAGGRKAYFCTETPALYPHPVSMVSGASRGLGLALTEKLLTQHPESPVVATCRNPDSSQGLISLKERFPSQLTVLRLDVTMEDTMAAVAKEISNKYGRLDMLVSSSGVLHIPDQMEPEPKLANVDPKNLMFAYRVNAVGPILVAKHMMPLLKKGLGEGTERGGAVVANITCKMASLRDNLLGGWYSYRASKASLNQFTKTLAVECQRRKENVICVVIHPGVVDTELSKPYQRDIPPEKLFTPETSAEKLVEILDSLKPEDSGKFFSYTRQEIPW</sequence>
<name>A0A8T2UU74_CERRI</name>
<gene>
    <name evidence="2" type="ORF">KP509_05G065800</name>
</gene>
<dbReference type="PRINTS" id="PR00081">
    <property type="entry name" value="GDHRDH"/>
</dbReference>
<dbReference type="InterPro" id="IPR002347">
    <property type="entry name" value="SDR_fam"/>
</dbReference>
<keyword evidence="3" id="KW-1185">Reference proteome</keyword>
<dbReference type="PRINTS" id="PR00080">
    <property type="entry name" value="SDRFAMILY"/>
</dbReference>
<dbReference type="GO" id="GO:0016491">
    <property type="term" value="F:oxidoreductase activity"/>
    <property type="evidence" value="ECO:0007669"/>
    <property type="project" value="TreeGrafter"/>
</dbReference>
<dbReference type="InterPro" id="IPR036291">
    <property type="entry name" value="NAD(P)-bd_dom_sf"/>
</dbReference>
<organism evidence="2 3">
    <name type="scientific">Ceratopteris richardii</name>
    <name type="common">Triangle waterfern</name>
    <dbReference type="NCBI Taxonomy" id="49495"/>
    <lineage>
        <taxon>Eukaryota</taxon>
        <taxon>Viridiplantae</taxon>
        <taxon>Streptophyta</taxon>
        <taxon>Embryophyta</taxon>
        <taxon>Tracheophyta</taxon>
        <taxon>Polypodiopsida</taxon>
        <taxon>Polypodiidae</taxon>
        <taxon>Polypodiales</taxon>
        <taxon>Pteridineae</taxon>
        <taxon>Pteridaceae</taxon>
        <taxon>Parkerioideae</taxon>
        <taxon>Ceratopteris</taxon>
    </lineage>
</organism>
<dbReference type="Pfam" id="PF00106">
    <property type="entry name" value="adh_short"/>
    <property type="match status" value="1"/>
</dbReference>
<comment type="similarity">
    <text evidence="1">Belongs to the short-chain dehydrogenases/reductases (SDR) family.</text>
</comment>
<dbReference type="Proteomes" id="UP000825935">
    <property type="component" value="Chromosome 5"/>
</dbReference>
<dbReference type="PANTHER" id="PTHR43544">
    <property type="entry name" value="SHORT-CHAIN DEHYDROGENASE/REDUCTASE"/>
    <property type="match status" value="1"/>
</dbReference>
<evidence type="ECO:0000256" key="1">
    <source>
        <dbReference type="RuleBase" id="RU000363"/>
    </source>
</evidence>
<dbReference type="SUPFAM" id="SSF51735">
    <property type="entry name" value="NAD(P)-binding Rossmann-fold domains"/>
    <property type="match status" value="1"/>
</dbReference>
<dbReference type="CDD" id="cd05325">
    <property type="entry name" value="carb_red_sniffer_like_SDR_c"/>
    <property type="match status" value="1"/>
</dbReference>
<reference evidence="2" key="1">
    <citation type="submission" date="2021-08" db="EMBL/GenBank/DDBJ databases">
        <title>WGS assembly of Ceratopteris richardii.</title>
        <authorList>
            <person name="Marchant D.B."/>
            <person name="Chen G."/>
            <person name="Jenkins J."/>
            <person name="Shu S."/>
            <person name="Leebens-Mack J."/>
            <person name="Grimwood J."/>
            <person name="Schmutz J."/>
            <person name="Soltis P."/>
            <person name="Soltis D."/>
            <person name="Chen Z.-H."/>
        </authorList>
    </citation>
    <scope>NUCLEOTIDE SEQUENCE</scope>
    <source>
        <strain evidence="2">Whitten #5841</strain>
        <tissue evidence="2">Leaf</tissue>
    </source>
</reference>
<dbReference type="EMBL" id="CM035410">
    <property type="protein sequence ID" value="KAH7437323.1"/>
    <property type="molecule type" value="Genomic_DNA"/>
</dbReference>
<accession>A0A8T2UU74</accession>
<dbReference type="Gene3D" id="3.40.50.720">
    <property type="entry name" value="NAD(P)-binding Rossmann-like Domain"/>
    <property type="match status" value="1"/>
</dbReference>
<dbReference type="OMA" id="PIYELPW"/>
<evidence type="ECO:0000313" key="2">
    <source>
        <dbReference type="EMBL" id="KAH7437323.1"/>
    </source>
</evidence>
<protein>
    <submittedName>
        <fullName evidence="2">Uncharacterized protein</fullName>
    </submittedName>
</protein>
<comment type="caution">
    <text evidence="2">The sequence shown here is derived from an EMBL/GenBank/DDBJ whole genome shotgun (WGS) entry which is preliminary data.</text>
</comment>
<dbReference type="GO" id="GO:0005737">
    <property type="term" value="C:cytoplasm"/>
    <property type="evidence" value="ECO:0007669"/>
    <property type="project" value="TreeGrafter"/>
</dbReference>